<name>V4BH20_LOTGI</name>
<feature type="domain" description="G protein gamma" evidence="7">
    <location>
        <begin position="426"/>
        <end position="489"/>
    </location>
</feature>
<feature type="compositionally biased region" description="Low complexity" evidence="6">
    <location>
        <begin position="160"/>
        <end position="171"/>
    </location>
</feature>
<feature type="region of interest" description="Disordered" evidence="6">
    <location>
        <begin position="126"/>
        <end position="250"/>
    </location>
</feature>
<dbReference type="RefSeq" id="XP_009043782.1">
    <property type="nucleotide sequence ID" value="XM_009045534.1"/>
</dbReference>
<accession>V4BH20</accession>
<dbReference type="SUPFAM" id="SSF48670">
    <property type="entry name" value="Transducin (heterotrimeric G protein), gamma chain"/>
    <property type="match status" value="1"/>
</dbReference>
<comment type="subcellular location">
    <subcellularLocation>
        <location evidence="1">Cell membrane</location>
    </subcellularLocation>
</comment>
<dbReference type="InterPro" id="IPR001770">
    <property type="entry name" value="G-protein_gamma"/>
</dbReference>
<evidence type="ECO:0000256" key="4">
    <source>
        <dbReference type="ARBA" id="ARBA00023136"/>
    </source>
</evidence>
<evidence type="ECO:0000313" key="9">
    <source>
        <dbReference type="Proteomes" id="UP000030746"/>
    </source>
</evidence>
<feature type="compositionally biased region" description="Polar residues" evidence="6">
    <location>
        <begin position="177"/>
        <end position="196"/>
    </location>
</feature>
<dbReference type="Pfam" id="PF00631">
    <property type="entry name" value="G-gamma"/>
    <property type="match status" value="1"/>
</dbReference>
<dbReference type="InterPro" id="IPR015898">
    <property type="entry name" value="G-protein_gamma-like_dom"/>
</dbReference>
<keyword evidence="3" id="KW-1003">Cell membrane</keyword>
<proteinExistence type="inferred from homology"/>
<dbReference type="KEGG" id="lgi:LOTGIDRAFT_152054"/>
<dbReference type="Proteomes" id="UP000030746">
    <property type="component" value="Unassembled WGS sequence"/>
</dbReference>
<evidence type="ECO:0000256" key="3">
    <source>
        <dbReference type="ARBA" id="ARBA00022475"/>
    </source>
</evidence>
<dbReference type="PROSITE" id="PS50058">
    <property type="entry name" value="G_PROTEIN_GAMMA"/>
    <property type="match status" value="1"/>
</dbReference>
<evidence type="ECO:0000256" key="6">
    <source>
        <dbReference type="SAM" id="MobiDB-lite"/>
    </source>
</evidence>
<dbReference type="InterPro" id="IPR036514">
    <property type="entry name" value="SGNH_hydro_sf"/>
</dbReference>
<dbReference type="HOGENOM" id="CLU_558121_0_0_1"/>
<dbReference type="GeneID" id="20235586"/>
<comment type="similarity">
    <text evidence="2">Belongs to the G protein gamma family.</text>
</comment>
<feature type="compositionally biased region" description="Low complexity" evidence="6">
    <location>
        <begin position="197"/>
        <end position="214"/>
    </location>
</feature>
<keyword evidence="5" id="KW-0807">Transducer</keyword>
<dbReference type="AlphaFoldDB" id="V4BH20"/>
<dbReference type="SMART" id="SM01224">
    <property type="entry name" value="G_gamma"/>
    <property type="match status" value="1"/>
</dbReference>
<protein>
    <recommendedName>
        <fullName evidence="7">G protein gamma domain-containing protein</fullName>
    </recommendedName>
</protein>
<reference evidence="8 9" key="1">
    <citation type="journal article" date="2013" name="Nature">
        <title>Insights into bilaterian evolution from three spiralian genomes.</title>
        <authorList>
            <person name="Simakov O."/>
            <person name="Marletaz F."/>
            <person name="Cho S.J."/>
            <person name="Edsinger-Gonzales E."/>
            <person name="Havlak P."/>
            <person name="Hellsten U."/>
            <person name="Kuo D.H."/>
            <person name="Larsson T."/>
            <person name="Lv J."/>
            <person name="Arendt D."/>
            <person name="Savage R."/>
            <person name="Osoegawa K."/>
            <person name="de Jong P."/>
            <person name="Grimwood J."/>
            <person name="Chapman J.A."/>
            <person name="Shapiro H."/>
            <person name="Aerts A."/>
            <person name="Otillar R.P."/>
            <person name="Terry A.Y."/>
            <person name="Boore J.L."/>
            <person name="Grigoriev I.V."/>
            <person name="Lindberg D.R."/>
            <person name="Seaver E.C."/>
            <person name="Weisblat D.A."/>
            <person name="Putnam N.H."/>
            <person name="Rokhsar D.S."/>
        </authorList>
    </citation>
    <scope>NUCLEOTIDE SEQUENCE [LARGE SCALE GENOMIC DNA]</scope>
</reference>
<dbReference type="InterPro" id="IPR036284">
    <property type="entry name" value="GGL_sf"/>
</dbReference>
<dbReference type="Gene3D" id="3.40.50.1110">
    <property type="entry name" value="SGNH hydrolase"/>
    <property type="match status" value="1"/>
</dbReference>
<dbReference type="OrthoDB" id="8963550at2759"/>
<keyword evidence="4" id="KW-0472">Membrane</keyword>
<evidence type="ECO:0000256" key="2">
    <source>
        <dbReference type="ARBA" id="ARBA00007431"/>
    </source>
</evidence>
<keyword evidence="9" id="KW-1185">Reference proteome</keyword>
<dbReference type="PANTHER" id="PTHR13809">
    <property type="entry name" value="GUANINE NUCLEOTIDE-BINDING PROTEIN GAMMA SUBUNIT"/>
    <property type="match status" value="1"/>
</dbReference>
<sequence length="489" mass="54761">MRAITHISKQANGQPTRGFLFKINDLNRVIKPALRNSKIAASIDSINRGWANDVALALKNHYDSMLADKITIIKSRNLSEQNFNQYSKEAINWAKKSYKRLQNQTLEKYSQILVVLKNSDPISTSGIDADMIVDPPASPPKRAQPPTNQPIASSRKRQRSPTSLPSTSTYPQPTPSKRTNTTNLPTSPFTPISNSVRPLPTSSPATPSRPRSNPETPRSSTNSTFRRRLSLGSKSPNHPRRHDCNKNKSTWTLPEVTKPTIIIGSSNISRIPEVNQDTQAESYPGAKINHIIDILTKINPTSIPSKVLLHIGLNNKNEPGKSIHRQMLELVSLAKTKFPSANVFATQIPVSSILQRQRPNLAANLRKFNDLLFHKPSTFAKTMPRFNGMIEVASIELCSINDVNFTLTLGVYQTITMPYPTYQARDSDHIRKLKLQAEVLRTHASIKRPKLSETLKDLINYCNQNMATDHLINPEKENPFKPKKPCAIL</sequence>
<evidence type="ECO:0000259" key="7">
    <source>
        <dbReference type="PROSITE" id="PS50058"/>
    </source>
</evidence>
<gene>
    <name evidence="8" type="ORF">LOTGIDRAFT_152054</name>
</gene>
<dbReference type="SMART" id="SM00224">
    <property type="entry name" value="GGL"/>
    <property type="match status" value="1"/>
</dbReference>
<feature type="compositionally biased region" description="Polar residues" evidence="6">
    <location>
        <begin position="215"/>
        <end position="224"/>
    </location>
</feature>
<evidence type="ECO:0000256" key="1">
    <source>
        <dbReference type="ARBA" id="ARBA00004236"/>
    </source>
</evidence>
<dbReference type="STRING" id="225164.V4BH20"/>
<dbReference type="GO" id="GO:0031681">
    <property type="term" value="F:G-protein beta-subunit binding"/>
    <property type="evidence" value="ECO:0007669"/>
    <property type="project" value="InterPro"/>
</dbReference>
<dbReference type="EMBL" id="KB199650">
    <property type="protein sequence ID" value="ESP05237.1"/>
    <property type="molecule type" value="Genomic_DNA"/>
</dbReference>
<evidence type="ECO:0000313" key="8">
    <source>
        <dbReference type="EMBL" id="ESP05237.1"/>
    </source>
</evidence>
<dbReference type="SUPFAM" id="SSF52266">
    <property type="entry name" value="SGNH hydrolase"/>
    <property type="match status" value="1"/>
</dbReference>
<evidence type="ECO:0000256" key="5">
    <source>
        <dbReference type="ARBA" id="ARBA00023224"/>
    </source>
</evidence>
<dbReference type="GO" id="GO:0007186">
    <property type="term" value="P:G protein-coupled receptor signaling pathway"/>
    <property type="evidence" value="ECO:0007669"/>
    <property type="project" value="InterPro"/>
</dbReference>
<dbReference type="Gene3D" id="4.10.260.10">
    <property type="entry name" value="Transducin (heterotrimeric G protein), gamma chain"/>
    <property type="match status" value="1"/>
</dbReference>
<organism evidence="8 9">
    <name type="scientific">Lottia gigantea</name>
    <name type="common">Giant owl limpet</name>
    <dbReference type="NCBI Taxonomy" id="225164"/>
    <lineage>
        <taxon>Eukaryota</taxon>
        <taxon>Metazoa</taxon>
        <taxon>Spiralia</taxon>
        <taxon>Lophotrochozoa</taxon>
        <taxon>Mollusca</taxon>
        <taxon>Gastropoda</taxon>
        <taxon>Patellogastropoda</taxon>
        <taxon>Lottioidea</taxon>
        <taxon>Lottiidae</taxon>
        <taxon>Lottia</taxon>
    </lineage>
</organism>
<dbReference type="CTD" id="20235586"/>
<dbReference type="GO" id="GO:0005834">
    <property type="term" value="C:heterotrimeric G-protein complex"/>
    <property type="evidence" value="ECO:0007669"/>
    <property type="project" value="InterPro"/>
</dbReference>